<keyword evidence="2" id="KW-0677">Repeat</keyword>
<keyword evidence="5" id="KW-0732">Signal</keyword>
<dbReference type="SUPFAM" id="SSF117281">
    <property type="entry name" value="Kelch motif"/>
    <property type="match status" value="1"/>
</dbReference>
<feature type="transmembrane region" description="Helical" evidence="4">
    <location>
        <begin position="399"/>
        <end position="422"/>
    </location>
</feature>
<dbReference type="OrthoDB" id="2363417at2759"/>
<evidence type="ECO:0000256" key="1">
    <source>
        <dbReference type="ARBA" id="ARBA00022441"/>
    </source>
</evidence>
<evidence type="ECO:0000313" key="7">
    <source>
        <dbReference type="EMBL" id="KAG2228113.1"/>
    </source>
</evidence>
<reference evidence="7 8" key="1">
    <citation type="submission" date="2020-12" db="EMBL/GenBank/DDBJ databases">
        <title>Metabolic potential, ecology and presence of endohyphal bacteria is reflected in genomic diversity of Mucoromycotina.</title>
        <authorList>
            <person name="Muszewska A."/>
            <person name="Okrasinska A."/>
            <person name="Steczkiewicz K."/>
            <person name="Drgas O."/>
            <person name="Orlowska M."/>
            <person name="Perlinska-Lenart U."/>
            <person name="Aleksandrzak-Piekarczyk T."/>
            <person name="Szatraj K."/>
            <person name="Zielenkiewicz U."/>
            <person name="Pilsyk S."/>
            <person name="Malc E."/>
            <person name="Mieczkowski P."/>
            <person name="Kruszewska J.S."/>
            <person name="Biernat P."/>
            <person name="Pawlowska J."/>
        </authorList>
    </citation>
    <scope>NUCLEOTIDE SEQUENCE [LARGE SCALE GENOMIC DNA]</scope>
    <source>
        <strain evidence="7 8">CBS 142.35</strain>
    </source>
</reference>
<dbReference type="InterPro" id="IPR056737">
    <property type="entry name" value="Beta-prop_ATRN-MKLN-like"/>
</dbReference>
<organism evidence="7 8">
    <name type="scientific">Circinella minor</name>
    <dbReference type="NCBI Taxonomy" id="1195481"/>
    <lineage>
        <taxon>Eukaryota</taxon>
        <taxon>Fungi</taxon>
        <taxon>Fungi incertae sedis</taxon>
        <taxon>Mucoromycota</taxon>
        <taxon>Mucoromycotina</taxon>
        <taxon>Mucoromycetes</taxon>
        <taxon>Mucorales</taxon>
        <taxon>Lichtheimiaceae</taxon>
        <taxon>Circinella</taxon>
    </lineage>
</organism>
<accession>A0A8H7VTE5</accession>
<comment type="caution">
    <text evidence="7">The sequence shown here is derived from an EMBL/GenBank/DDBJ whole genome shotgun (WGS) entry which is preliminary data.</text>
</comment>
<dbReference type="Pfam" id="PF24981">
    <property type="entry name" value="Beta-prop_ATRN-LZTR1"/>
    <property type="match status" value="1"/>
</dbReference>
<dbReference type="EMBL" id="JAEPRB010000002">
    <property type="protein sequence ID" value="KAG2228113.1"/>
    <property type="molecule type" value="Genomic_DNA"/>
</dbReference>
<evidence type="ECO:0000313" key="8">
    <source>
        <dbReference type="Proteomes" id="UP000646827"/>
    </source>
</evidence>
<feature type="signal peptide" evidence="5">
    <location>
        <begin position="1"/>
        <end position="20"/>
    </location>
</feature>
<keyword evidence="1" id="KW-0880">Kelch repeat</keyword>
<name>A0A8H7VTE5_9FUNG</name>
<dbReference type="InterPro" id="IPR011043">
    <property type="entry name" value="Gal_Oxase/kelch_b-propeller"/>
</dbReference>
<dbReference type="Proteomes" id="UP000646827">
    <property type="component" value="Unassembled WGS sequence"/>
</dbReference>
<dbReference type="Gene3D" id="2.120.10.80">
    <property type="entry name" value="Kelch-type beta propeller"/>
    <property type="match status" value="2"/>
</dbReference>
<dbReference type="PANTHER" id="PTHR46093:SF18">
    <property type="entry name" value="FIBRONECTIN TYPE-III DOMAIN-CONTAINING PROTEIN"/>
    <property type="match status" value="1"/>
</dbReference>
<gene>
    <name evidence="7" type="ORF">INT45_009159</name>
</gene>
<keyword evidence="4" id="KW-0812">Transmembrane</keyword>
<evidence type="ECO:0000256" key="3">
    <source>
        <dbReference type="SAM" id="MobiDB-lite"/>
    </source>
</evidence>
<dbReference type="AlphaFoldDB" id="A0A8H7VTE5"/>
<dbReference type="InterPro" id="IPR015915">
    <property type="entry name" value="Kelch-typ_b-propeller"/>
</dbReference>
<evidence type="ECO:0000256" key="5">
    <source>
        <dbReference type="SAM" id="SignalP"/>
    </source>
</evidence>
<keyword evidence="4" id="KW-1133">Transmembrane helix</keyword>
<evidence type="ECO:0000256" key="2">
    <source>
        <dbReference type="ARBA" id="ARBA00022737"/>
    </source>
</evidence>
<keyword evidence="4" id="KW-0472">Membrane</keyword>
<feature type="domain" description="Attractin/MKLN-like beta-propeller" evidence="6">
    <location>
        <begin position="127"/>
        <end position="354"/>
    </location>
</feature>
<feature type="compositionally biased region" description="Polar residues" evidence="3">
    <location>
        <begin position="480"/>
        <end position="523"/>
    </location>
</feature>
<evidence type="ECO:0000256" key="4">
    <source>
        <dbReference type="SAM" id="Phobius"/>
    </source>
</evidence>
<evidence type="ECO:0000259" key="6">
    <source>
        <dbReference type="Pfam" id="PF24981"/>
    </source>
</evidence>
<feature type="chain" id="PRO_5034742405" description="Attractin/MKLN-like beta-propeller domain-containing protein" evidence="5">
    <location>
        <begin position="21"/>
        <end position="579"/>
    </location>
</feature>
<proteinExistence type="predicted"/>
<dbReference type="SUPFAM" id="SSF50965">
    <property type="entry name" value="Galactose oxidase, central domain"/>
    <property type="match status" value="1"/>
</dbReference>
<sequence length="579" mass="63962">MRKIPYHTFLFAGIFGIVTSVSPTPRLYGSCVYLRRKIYCYGGVDHSDQARKSSDMITMNDFYYLDISGNFTVNNASSAWIEIQANKGSMQPEPNALYSIGAISEYNTIVINGGIGKNDDSLLVNPTIAYDVVENIWTAMSGNSGNQIYAGAAAKEHNNSLYIWGGVSDRATGYDFQDFEPDMRILDFSANQWRRIILYANIPTRIYHTSTLGNDKRSIYYIGGQTQTLTTAENGTVYYNKTQASMNNILVFDTSTGMWVTRNTIGATPTGRLWHTSELKPNSNEIVVYGGASEIDFNTTVVPNDYCCVLDTTAMSWRIVDIDRNSGAGIRAGHSAVFLEESSFMFILFGTDENSYPRTDIQILDTNSWNWVQNYQGPGPLADDWEQEEVGSPGLSGGIIAGIVTGAVVGIGTIASTVFLLLQRRRKKSPTHQPINNSSSDMNSPPWYSNDIKARKNEFRPQDNFGMQQHQQQTKYYASNQGLTSPPTIQYYTAQNDGRPVPTSSNATLSTPTDSSGSATVISPRQGLIITEVSRSPPPQRLSIEREATKPGGSQNRKDVLRMTLHPVNPDGSSYEDST</sequence>
<feature type="region of interest" description="Disordered" evidence="3">
    <location>
        <begin position="480"/>
        <end position="579"/>
    </location>
</feature>
<keyword evidence="8" id="KW-1185">Reference proteome</keyword>
<protein>
    <recommendedName>
        <fullName evidence="6">Attractin/MKLN-like beta-propeller domain-containing protein</fullName>
    </recommendedName>
</protein>
<feature type="compositionally biased region" description="Polar residues" evidence="3">
    <location>
        <begin position="431"/>
        <end position="447"/>
    </location>
</feature>
<feature type="region of interest" description="Disordered" evidence="3">
    <location>
        <begin position="428"/>
        <end position="451"/>
    </location>
</feature>
<dbReference type="PANTHER" id="PTHR46093">
    <property type="entry name" value="ACYL-COA-BINDING DOMAIN-CONTAINING PROTEIN 5"/>
    <property type="match status" value="1"/>
</dbReference>